<dbReference type="SUPFAM" id="SSF51735">
    <property type="entry name" value="NAD(P)-binding Rossmann-fold domains"/>
    <property type="match status" value="1"/>
</dbReference>
<dbReference type="RefSeq" id="WP_115999511.1">
    <property type="nucleotide sequence ID" value="NZ_QUOV01000001.1"/>
</dbReference>
<accession>A0A3E0UD58</accession>
<dbReference type="InterPro" id="IPR036291">
    <property type="entry name" value="NAD(P)-bd_dom_sf"/>
</dbReference>
<evidence type="ECO:0000313" key="2">
    <source>
        <dbReference type="EMBL" id="REL34836.1"/>
    </source>
</evidence>
<dbReference type="Pfam" id="PF01370">
    <property type="entry name" value="Epimerase"/>
    <property type="match status" value="1"/>
</dbReference>
<dbReference type="Gene3D" id="3.90.25.10">
    <property type="entry name" value="UDP-galactose 4-epimerase, domain 1"/>
    <property type="match status" value="1"/>
</dbReference>
<dbReference type="Gene3D" id="3.40.50.720">
    <property type="entry name" value="NAD(P)-binding Rossmann-like Domain"/>
    <property type="match status" value="1"/>
</dbReference>
<dbReference type="AlphaFoldDB" id="A0A3E0UD58"/>
<gene>
    <name evidence="2" type="ORF">DXX92_05375</name>
</gene>
<evidence type="ECO:0000313" key="3">
    <source>
        <dbReference type="Proteomes" id="UP000256999"/>
    </source>
</evidence>
<dbReference type="OrthoDB" id="9803010at2"/>
<proteinExistence type="predicted"/>
<dbReference type="EMBL" id="QUOV01000001">
    <property type="protein sequence ID" value="REL34836.1"/>
    <property type="molecule type" value="Genomic_DNA"/>
</dbReference>
<organism evidence="2 3">
    <name type="scientific">Thalassotalea euphylliae</name>
    <dbReference type="NCBI Taxonomy" id="1655234"/>
    <lineage>
        <taxon>Bacteria</taxon>
        <taxon>Pseudomonadati</taxon>
        <taxon>Pseudomonadota</taxon>
        <taxon>Gammaproteobacteria</taxon>
        <taxon>Alteromonadales</taxon>
        <taxon>Colwelliaceae</taxon>
        <taxon>Thalassotalea</taxon>
    </lineage>
</organism>
<dbReference type="InterPro" id="IPR001509">
    <property type="entry name" value="Epimerase_deHydtase"/>
</dbReference>
<feature type="domain" description="NAD-dependent epimerase/dehydratase" evidence="1">
    <location>
        <begin position="16"/>
        <end position="237"/>
    </location>
</feature>
<comment type="caution">
    <text evidence="2">The sequence shown here is derived from an EMBL/GenBank/DDBJ whole genome shotgun (WGS) entry which is preliminary data.</text>
</comment>
<dbReference type="PANTHER" id="PTHR43238:SF1">
    <property type="entry name" value="GDP-L-FUCOSE SYNTHASE"/>
    <property type="match status" value="1"/>
</dbReference>
<sequence>MLLQEFSDQLMGKKCLVTGGTGLIGRQVVKLLCDAQAKVTIVSLDKLIVDERAEHLVLDLTDFTSCVKVMSGIDYVFHLAGIKGSIQVTKQYPASFFVPLLMFNTNVLESARQANVEKLIYTSSIGAYSSAEVFKEEQAFDGEPMDTYPGWAKRMAELQIQSYREQYGLEHYSVVRPCNVYGPGDNFDPENAMVIPTLMHRIANKEDPVSIWGDGTAVRDFAYSRDVAIGIIQTLIKGTGDQPFINLGSGIGYTIKELVQALNSFIEFNYEFDSSKPSGFPKRVMDISLAESLVGYEHKTSLVEGLKETWEWFLQNREEYLNKKNYFAEENK</sequence>
<protein>
    <submittedName>
        <fullName evidence="2">NAD-dependent epimerase/dehydratase family protein</fullName>
    </submittedName>
</protein>
<evidence type="ECO:0000259" key="1">
    <source>
        <dbReference type="Pfam" id="PF01370"/>
    </source>
</evidence>
<reference evidence="2 3" key="1">
    <citation type="submission" date="2018-08" db="EMBL/GenBank/DDBJ databases">
        <title>Thalassotalea euphylliae genome.</title>
        <authorList>
            <person name="Summers S."/>
            <person name="Rice S.A."/>
            <person name="Freckelton M.L."/>
            <person name="Nedved B.T."/>
            <person name="Hadfield M.G."/>
        </authorList>
    </citation>
    <scope>NUCLEOTIDE SEQUENCE [LARGE SCALE GENOMIC DNA]</scope>
    <source>
        <strain evidence="2 3">H2</strain>
    </source>
</reference>
<name>A0A3E0UD58_9GAMM</name>
<dbReference type="Proteomes" id="UP000256999">
    <property type="component" value="Unassembled WGS sequence"/>
</dbReference>
<dbReference type="PANTHER" id="PTHR43238">
    <property type="entry name" value="GDP-L-FUCOSE SYNTHASE"/>
    <property type="match status" value="1"/>
</dbReference>
<dbReference type="GO" id="GO:0050577">
    <property type="term" value="F:GDP-L-fucose synthase activity"/>
    <property type="evidence" value="ECO:0007669"/>
    <property type="project" value="TreeGrafter"/>
</dbReference>